<name>A0A2H0V4L8_9BACT</name>
<evidence type="ECO:0000313" key="6">
    <source>
        <dbReference type="Proteomes" id="UP000229901"/>
    </source>
</evidence>
<gene>
    <name evidence="5" type="ORF">COT97_03660</name>
</gene>
<dbReference type="InterPro" id="IPR027417">
    <property type="entry name" value="P-loop_NTPase"/>
</dbReference>
<evidence type="ECO:0000313" key="5">
    <source>
        <dbReference type="EMBL" id="PIR93995.1"/>
    </source>
</evidence>
<dbReference type="PANTHER" id="PTHR30258:SF1">
    <property type="entry name" value="PROTEIN TRANSPORT PROTEIN HOFB HOMOLOG"/>
    <property type="match status" value="1"/>
</dbReference>
<feature type="non-terminal residue" evidence="5">
    <location>
        <position position="1"/>
    </location>
</feature>
<comment type="caution">
    <text evidence="5">The sequence shown here is derived from an EMBL/GenBank/DDBJ whole genome shotgun (WGS) entry which is preliminary data.</text>
</comment>
<evidence type="ECO:0000256" key="3">
    <source>
        <dbReference type="ARBA" id="ARBA00022840"/>
    </source>
</evidence>
<dbReference type="AlphaFoldDB" id="A0A2H0V4L8"/>
<sequence>NQETDNIMTIEDPIEIPILGINQIPINEATDLTFAKSLRSILRLDPDIIMVGEIRDFETAEIAIKAALTGHLVLSTLHTNNSTETISRLLQMGIEPYLLAGSLQMICAQRLVRRICSKCMHIVQRYEPGELVKFGFDVNESQSLDLKVATGQMESGHECRHCGGTGFKGRVALYEILVIDEMIRTLMVDGANSHDLRKAAKADGLVTLKQDGLNKVRSGLTTLEEVFRVTVDS</sequence>
<dbReference type="Pfam" id="PF00437">
    <property type="entry name" value="T2SSE"/>
    <property type="match status" value="1"/>
</dbReference>
<dbReference type="InterPro" id="IPR001482">
    <property type="entry name" value="T2SS/T4SS_dom"/>
</dbReference>
<dbReference type="Proteomes" id="UP000229901">
    <property type="component" value="Unassembled WGS sequence"/>
</dbReference>
<proteinExistence type="inferred from homology"/>
<comment type="similarity">
    <text evidence="1">Belongs to the GSP E family.</text>
</comment>
<organism evidence="5 6">
    <name type="scientific">Candidatus Falkowbacteria bacterium CG10_big_fil_rev_8_21_14_0_10_39_11</name>
    <dbReference type="NCBI Taxonomy" id="1974565"/>
    <lineage>
        <taxon>Bacteria</taxon>
        <taxon>Candidatus Falkowiibacteriota</taxon>
    </lineage>
</organism>
<dbReference type="GO" id="GO:0005886">
    <property type="term" value="C:plasma membrane"/>
    <property type="evidence" value="ECO:0007669"/>
    <property type="project" value="TreeGrafter"/>
</dbReference>
<evidence type="ECO:0000259" key="4">
    <source>
        <dbReference type="PROSITE" id="PS00662"/>
    </source>
</evidence>
<accession>A0A2H0V4L8</accession>
<dbReference type="CDD" id="cd01129">
    <property type="entry name" value="PulE-GspE-like"/>
    <property type="match status" value="1"/>
</dbReference>
<dbReference type="GO" id="GO:0005524">
    <property type="term" value="F:ATP binding"/>
    <property type="evidence" value="ECO:0007669"/>
    <property type="project" value="UniProtKB-KW"/>
</dbReference>
<feature type="domain" description="Bacterial type II secretion system protein E" evidence="4">
    <location>
        <begin position="42"/>
        <end position="56"/>
    </location>
</feature>
<dbReference type="SUPFAM" id="SSF52540">
    <property type="entry name" value="P-loop containing nucleoside triphosphate hydrolases"/>
    <property type="match status" value="1"/>
</dbReference>
<dbReference type="PANTHER" id="PTHR30258">
    <property type="entry name" value="TYPE II SECRETION SYSTEM PROTEIN GSPE-RELATED"/>
    <property type="match status" value="1"/>
</dbReference>
<evidence type="ECO:0000256" key="1">
    <source>
        <dbReference type="ARBA" id="ARBA00006611"/>
    </source>
</evidence>
<dbReference type="EMBL" id="PFAP01000025">
    <property type="protein sequence ID" value="PIR93995.1"/>
    <property type="molecule type" value="Genomic_DNA"/>
</dbReference>
<reference evidence="6" key="1">
    <citation type="submission" date="2017-09" db="EMBL/GenBank/DDBJ databases">
        <title>Depth-based differentiation of microbial function through sediment-hosted aquifers and enrichment of novel symbionts in the deep terrestrial subsurface.</title>
        <authorList>
            <person name="Probst A.J."/>
            <person name="Ladd B."/>
            <person name="Jarett J.K."/>
            <person name="Geller-Mcgrath D.E."/>
            <person name="Sieber C.M.K."/>
            <person name="Emerson J.B."/>
            <person name="Anantharaman K."/>
            <person name="Thomas B.C."/>
            <person name="Malmstrom R."/>
            <person name="Stieglmeier M."/>
            <person name="Klingl A."/>
            <person name="Woyke T."/>
            <person name="Ryan C.M."/>
            <person name="Banfield J.F."/>
        </authorList>
    </citation>
    <scope>NUCLEOTIDE SEQUENCE [LARGE SCALE GENOMIC DNA]</scope>
</reference>
<dbReference type="GO" id="GO:0016887">
    <property type="term" value="F:ATP hydrolysis activity"/>
    <property type="evidence" value="ECO:0007669"/>
    <property type="project" value="TreeGrafter"/>
</dbReference>
<keyword evidence="3" id="KW-0067">ATP-binding</keyword>
<protein>
    <submittedName>
        <fullName evidence="5">Type II secretion system protein GspE</fullName>
    </submittedName>
</protein>
<keyword evidence="2" id="KW-0547">Nucleotide-binding</keyword>
<dbReference type="PROSITE" id="PS00662">
    <property type="entry name" value="T2SP_E"/>
    <property type="match status" value="1"/>
</dbReference>
<evidence type="ECO:0000256" key="2">
    <source>
        <dbReference type="ARBA" id="ARBA00022741"/>
    </source>
</evidence>
<dbReference type="Gene3D" id="3.40.50.300">
    <property type="entry name" value="P-loop containing nucleotide triphosphate hydrolases"/>
    <property type="match status" value="1"/>
</dbReference>